<evidence type="ECO:0000313" key="2">
    <source>
        <dbReference type="Proteomes" id="UP000770661"/>
    </source>
</evidence>
<proteinExistence type="predicted"/>
<evidence type="ECO:0000313" key="1">
    <source>
        <dbReference type="EMBL" id="KAG0720765.1"/>
    </source>
</evidence>
<comment type="caution">
    <text evidence="1">The sequence shown here is derived from an EMBL/GenBank/DDBJ whole genome shotgun (WGS) entry which is preliminary data.</text>
</comment>
<dbReference type="AlphaFoldDB" id="A0A8J5CUZ3"/>
<keyword evidence="2" id="KW-1185">Reference proteome</keyword>
<dbReference type="Proteomes" id="UP000770661">
    <property type="component" value="Unassembled WGS sequence"/>
</dbReference>
<gene>
    <name evidence="1" type="ORF">GWK47_047808</name>
</gene>
<accession>A0A8J5CUZ3</accession>
<name>A0A8J5CUZ3_CHIOP</name>
<organism evidence="1 2">
    <name type="scientific">Chionoecetes opilio</name>
    <name type="common">Atlantic snow crab</name>
    <name type="synonym">Cancer opilio</name>
    <dbReference type="NCBI Taxonomy" id="41210"/>
    <lineage>
        <taxon>Eukaryota</taxon>
        <taxon>Metazoa</taxon>
        <taxon>Ecdysozoa</taxon>
        <taxon>Arthropoda</taxon>
        <taxon>Crustacea</taxon>
        <taxon>Multicrustacea</taxon>
        <taxon>Malacostraca</taxon>
        <taxon>Eumalacostraca</taxon>
        <taxon>Eucarida</taxon>
        <taxon>Decapoda</taxon>
        <taxon>Pleocyemata</taxon>
        <taxon>Brachyura</taxon>
        <taxon>Eubrachyura</taxon>
        <taxon>Majoidea</taxon>
        <taxon>Majidae</taxon>
        <taxon>Chionoecetes</taxon>
    </lineage>
</organism>
<sequence length="176" mass="19700">MATHSTLRGHSWVVVQGKHVTDTSHWLPPTVTFLRRMMLRAGSGCEGQAGVEGEEGEAWHEGEHCGCDELGSRLEEELNKSIEKMREEETESHCVGMLQASVIPCQSFMEWESFMQFLTQPRQYVSPFLLGAAGRRRDAHLQHQLLRLHQALLPLPHQPATQPPAFQCESGPGSCT</sequence>
<reference evidence="1" key="1">
    <citation type="submission" date="2020-07" db="EMBL/GenBank/DDBJ databases">
        <title>The High-quality genome of the commercially important snow crab, Chionoecetes opilio.</title>
        <authorList>
            <person name="Jeong J.-H."/>
            <person name="Ryu S."/>
        </authorList>
    </citation>
    <scope>NUCLEOTIDE SEQUENCE</scope>
    <source>
        <strain evidence="1">MADBK_172401_WGS</strain>
        <tissue evidence="1">Digestive gland</tissue>
    </source>
</reference>
<protein>
    <submittedName>
        <fullName evidence="1">Uncharacterized protein</fullName>
    </submittedName>
</protein>
<dbReference type="EMBL" id="JACEEZ010012330">
    <property type="protein sequence ID" value="KAG0720765.1"/>
    <property type="molecule type" value="Genomic_DNA"/>
</dbReference>